<dbReference type="EMBL" id="CABIJS010000577">
    <property type="protein sequence ID" value="VUZ53881.1"/>
    <property type="molecule type" value="Genomic_DNA"/>
</dbReference>
<organism evidence="1 2">
    <name type="scientific">Hymenolepis diminuta</name>
    <name type="common">Rat tapeworm</name>
    <dbReference type="NCBI Taxonomy" id="6216"/>
    <lineage>
        <taxon>Eukaryota</taxon>
        <taxon>Metazoa</taxon>
        <taxon>Spiralia</taxon>
        <taxon>Lophotrochozoa</taxon>
        <taxon>Platyhelminthes</taxon>
        <taxon>Cestoda</taxon>
        <taxon>Eucestoda</taxon>
        <taxon>Cyclophyllidea</taxon>
        <taxon>Hymenolepididae</taxon>
        <taxon>Hymenolepis</taxon>
    </lineage>
</organism>
<dbReference type="Gene3D" id="3.80.10.10">
    <property type="entry name" value="Ribonuclease Inhibitor"/>
    <property type="match status" value="1"/>
</dbReference>
<accession>A0A564Z2X5</accession>
<evidence type="ECO:0000313" key="1">
    <source>
        <dbReference type="EMBL" id="VUZ53881.1"/>
    </source>
</evidence>
<dbReference type="InterPro" id="IPR032675">
    <property type="entry name" value="LRR_dom_sf"/>
</dbReference>
<name>A0A564Z2X5_HYMDI</name>
<gene>
    <name evidence="1" type="ORF">WMSIL1_LOCUS12110</name>
</gene>
<dbReference type="AlphaFoldDB" id="A0A564Z2X5"/>
<evidence type="ECO:0008006" key="3">
    <source>
        <dbReference type="Google" id="ProtNLM"/>
    </source>
</evidence>
<keyword evidence="2" id="KW-1185">Reference proteome</keyword>
<protein>
    <recommendedName>
        <fullName evidence="3">F-box domain-containing protein</fullName>
    </recommendedName>
</protein>
<dbReference type="Proteomes" id="UP000321570">
    <property type="component" value="Unassembled WGS sequence"/>
</dbReference>
<sequence length="310" mass="35909">MGEDELVLEKRVLFQRAVGQHIIKHLSIFDRWSCLQVFPTWRGLVETPVILARGSEENRSKIIKQFIRLEEETILIIRDNRGLDLFRSILQTYHIIGSHSFNIVSLDLRNCIISIDDLNSLLFGVNFQALANLENLSANLKQVSNFNGDGYTKWRGNTPVLTEPIQPLPRLKSLDILLIPKLTVNSTPLAKLFWLCHNASEFILRDMSGSTPWDPNTLFPWYSRHNFPNQYPNLKVLSVSIYSEFLSVMLMESKGDYKVWYPNLEKLTIFAQSNYMVRQDLEGYQRIFHDIVVCVPPYTRFLDGPAGRLY</sequence>
<evidence type="ECO:0000313" key="2">
    <source>
        <dbReference type="Proteomes" id="UP000321570"/>
    </source>
</evidence>
<reference evidence="1 2" key="1">
    <citation type="submission" date="2019-07" db="EMBL/GenBank/DDBJ databases">
        <authorList>
            <person name="Jastrzebski P J."/>
            <person name="Paukszto L."/>
            <person name="Jastrzebski P J."/>
        </authorList>
    </citation>
    <scope>NUCLEOTIDE SEQUENCE [LARGE SCALE GENOMIC DNA]</scope>
    <source>
        <strain evidence="1 2">WMS-il1</strain>
    </source>
</reference>
<proteinExistence type="predicted"/>